<dbReference type="EMBL" id="JH598440">
    <property type="status" value="NOT_ANNOTATED_CDS"/>
    <property type="molecule type" value="Genomic_DNA"/>
</dbReference>
<keyword evidence="2" id="KW-1185">Reference proteome</keyword>
<reference evidence="1" key="2">
    <citation type="submission" date="2015-06" db="UniProtKB">
        <authorList>
            <consortium name="EnsemblProtists"/>
        </authorList>
    </citation>
    <scope>IDENTIFICATION</scope>
    <source>
        <strain evidence="1">Emoy2</strain>
    </source>
</reference>
<dbReference type="VEuPathDB" id="FungiDB:HpaG807754"/>
<proteinExistence type="predicted"/>
<dbReference type="EnsemblProtists" id="HpaT807754">
    <property type="protein sequence ID" value="HpaP807754"/>
    <property type="gene ID" value="HpaG807754"/>
</dbReference>
<dbReference type="Proteomes" id="UP000011713">
    <property type="component" value="Unassembled WGS sequence"/>
</dbReference>
<dbReference type="AlphaFoldDB" id="M4BMW7"/>
<sequence>MIQVLEIFWMQQANREDQIMRTLQQMKDKITAIRTRQKVGTGTFYRDLLNT</sequence>
<protein>
    <submittedName>
        <fullName evidence="1">Uncharacterized protein</fullName>
    </submittedName>
</protein>
<name>M4BMW7_HYAAE</name>
<reference evidence="2" key="1">
    <citation type="journal article" date="2010" name="Science">
        <title>Signatures of adaptation to obligate biotrophy in the Hyaloperonospora arabidopsidis genome.</title>
        <authorList>
            <person name="Baxter L."/>
            <person name="Tripathy S."/>
            <person name="Ishaque N."/>
            <person name="Boot N."/>
            <person name="Cabral A."/>
            <person name="Kemen E."/>
            <person name="Thines M."/>
            <person name="Ah-Fong A."/>
            <person name="Anderson R."/>
            <person name="Badejoko W."/>
            <person name="Bittner-Eddy P."/>
            <person name="Boore J.L."/>
            <person name="Chibucos M.C."/>
            <person name="Coates M."/>
            <person name="Dehal P."/>
            <person name="Delehaunty K."/>
            <person name="Dong S."/>
            <person name="Downton P."/>
            <person name="Dumas B."/>
            <person name="Fabro G."/>
            <person name="Fronick C."/>
            <person name="Fuerstenberg S.I."/>
            <person name="Fulton L."/>
            <person name="Gaulin E."/>
            <person name="Govers F."/>
            <person name="Hughes L."/>
            <person name="Humphray S."/>
            <person name="Jiang R.H."/>
            <person name="Judelson H."/>
            <person name="Kamoun S."/>
            <person name="Kyung K."/>
            <person name="Meijer H."/>
            <person name="Minx P."/>
            <person name="Morris P."/>
            <person name="Nelson J."/>
            <person name="Phuntumart V."/>
            <person name="Qutob D."/>
            <person name="Rehmany A."/>
            <person name="Rougon-Cardoso A."/>
            <person name="Ryden P."/>
            <person name="Torto-Alalibo T."/>
            <person name="Studholme D."/>
            <person name="Wang Y."/>
            <person name="Win J."/>
            <person name="Wood J."/>
            <person name="Clifton S.W."/>
            <person name="Rogers J."/>
            <person name="Van den Ackerveken G."/>
            <person name="Jones J.D."/>
            <person name="McDowell J.M."/>
            <person name="Beynon J."/>
            <person name="Tyler B.M."/>
        </authorList>
    </citation>
    <scope>NUCLEOTIDE SEQUENCE [LARGE SCALE GENOMIC DNA]</scope>
    <source>
        <strain evidence="2">Emoy2</strain>
    </source>
</reference>
<organism evidence="1 2">
    <name type="scientific">Hyaloperonospora arabidopsidis (strain Emoy2)</name>
    <name type="common">Downy mildew agent</name>
    <name type="synonym">Peronospora arabidopsidis</name>
    <dbReference type="NCBI Taxonomy" id="559515"/>
    <lineage>
        <taxon>Eukaryota</taxon>
        <taxon>Sar</taxon>
        <taxon>Stramenopiles</taxon>
        <taxon>Oomycota</taxon>
        <taxon>Peronosporomycetes</taxon>
        <taxon>Peronosporales</taxon>
        <taxon>Peronosporaceae</taxon>
        <taxon>Hyaloperonospora</taxon>
    </lineage>
</organism>
<dbReference type="InParanoid" id="M4BMW7"/>
<accession>M4BMW7</accession>
<evidence type="ECO:0000313" key="2">
    <source>
        <dbReference type="Proteomes" id="UP000011713"/>
    </source>
</evidence>
<dbReference type="HOGENOM" id="CLU_3110496_0_0_1"/>
<evidence type="ECO:0000313" key="1">
    <source>
        <dbReference type="EnsemblProtists" id="HpaP807754"/>
    </source>
</evidence>